<keyword evidence="3" id="KW-0272">Extracellular matrix</keyword>
<evidence type="ECO:0000256" key="5">
    <source>
        <dbReference type="ARBA" id="ARBA00022690"/>
    </source>
</evidence>
<dbReference type="SUPFAM" id="SSF57362">
    <property type="entry name" value="BPTI-like"/>
    <property type="match status" value="2"/>
</dbReference>
<accession>A0A9J7LKT0</accession>
<dbReference type="Gene3D" id="4.10.410.10">
    <property type="entry name" value="Pancreatic trypsin inhibitor Kunitz domain"/>
    <property type="match status" value="2"/>
</dbReference>
<evidence type="ECO:0000256" key="4">
    <source>
        <dbReference type="ARBA" id="ARBA00022536"/>
    </source>
</evidence>
<dbReference type="PROSITE" id="PS50279">
    <property type="entry name" value="BPTI_KUNITZ_2"/>
    <property type="match status" value="2"/>
</dbReference>
<dbReference type="SMART" id="SM00832">
    <property type="entry name" value="C8"/>
    <property type="match status" value="1"/>
</dbReference>
<dbReference type="PROSITE" id="PS00652">
    <property type="entry name" value="TNFR_NGFR_1"/>
    <property type="match status" value="1"/>
</dbReference>
<dbReference type="InterPro" id="IPR036880">
    <property type="entry name" value="Kunitz_BPTI_sf"/>
</dbReference>
<protein>
    <submittedName>
        <fullName evidence="15">Mucin-5B-like isoform X2</fullName>
    </submittedName>
</protein>
<dbReference type="GO" id="GO:0005581">
    <property type="term" value="C:collagen trimer"/>
    <property type="evidence" value="ECO:0007669"/>
    <property type="project" value="UniProtKB-KW"/>
</dbReference>
<evidence type="ECO:0000259" key="11">
    <source>
        <dbReference type="PROSITE" id="PS50234"/>
    </source>
</evidence>
<dbReference type="Pfam" id="PF00014">
    <property type="entry name" value="Kunitz_BPTI"/>
    <property type="match status" value="2"/>
</dbReference>
<organism evidence="14 15">
    <name type="scientific">Branchiostoma floridae</name>
    <name type="common">Florida lancelet</name>
    <name type="synonym">Amphioxus</name>
    <dbReference type="NCBI Taxonomy" id="7739"/>
    <lineage>
        <taxon>Eukaryota</taxon>
        <taxon>Metazoa</taxon>
        <taxon>Chordata</taxon>
        <taxon>Cephalochordata</taxon>
        <taxon>Leptocardii</taxon>
        <taxon>Amphioxiformes</taxon>
        <taxon>Branchiostomatidae</taxon>
        <taxon>Branchiostoma</taxon>
    </lineage>
</organism>
<gene>
    <name evidence="15" type="primary">LOC118420949</name>
</gene>
<dbReference type="Pfam" id="PF01826">
    <property type="entry name" value="TIL"/>
    <property type="match status" value="2"/>
</dbReference>
<keyword evidence="9" id="KW-0472">Membrane</keyword>
<keyword evidence="8" id="KW-0176">Collagen</keyword>
<dbReference type="GO" id="GO:0004867">
    <property type="term" value="F:serine-type endopeptidase inhibitor activity"/>
    <property type="evidence" value="ECO:0007669"/>
    <property type="project" value="InterPro"/>
</dbReference>
<dbReference type="PRINTS" id="PR00759">
    <property type="entry name" value="BASICPTASE"/>
</dbReference>
<dbReference type="FunFam" id="2.10.25.10:FF:000055">
    <property type="entry name" value="alpha-tectorin isoform X1"/>
    <property type="match status" value="2"/>
</dbReference>
<name>A0A9J7LKT0_BRAFL</name>
<keyword evidence="10" id="KW-1015">Disulfide bond</keyword>
<comment type="subcellular location">
    <subcellularLocation>
        <location evidence="1">Membrane</location>
    </subcellularLocation>
    <subcellularLocation>
        <location evidence="2">Secreted</location>
        <location evidence="2">Extracellular space</location>
        <location evidence="2">Extracellular matrix</location>
    </subcellularLocation>
</comment>
<reference evidence="15" key="2">
    <citation type="submission" date="2025-08" db="UniProtKB">
        <authorList>
            <consortium name="RefSeq"/>
        </authorList>
    </citation>
    <scope>IDENTIFICATION</scope>
    <source>
        <strain evidence="15">S238N-H82</strain>
        <tissue evidence="15">Testes</tissue>
    </source>
</reference>
<sequence>MRAGVSPFSWRTADLCPMDCPANSHFSTCTSACPATCVNPSAPDNCNLPCEEGCECDEGYVLSGQECVLQTNCGCIDDEGFYHALGDVWQDDGEMCECLAEDTIVCEGLTRTDLCARPARGICRACGDPHVTMFDGKRHHFQGPCRYTFAKDCGNPSDFTVEVQHVPVPRRPVVSVVREVFVIAHGYEIGIHQGNDVTVNGVLYSVPFTLAMDKIDVRYRGIWVHVRLVEYCVDIFYNGRHCVKVTVTPYYWGRMCGLCGNYNGVMSDDLMMSDLETIALNWNDFGDSWLVEDEDDERCGGHPPPPTCPPGLLTAVSANDMCGLITDTDGPFAGCHGCVDPLDFFNDCVFDMCAQDGEIEGLCENLEAYADACEDDGVAITWRTSTRCPLPCPPNSHYNPCTSICPPTCQHPLPDLACVGCVECCECDPGYVMSGPHCVPLEECGCTDPDTGRYYELGETWVEDGQRCICRKNNKIICKGCSFDIVFILDRSSSIGPYGMYIAEKYIAHIIKCLYGLDVYVGYIVFDCISTWLISLGLYNVDTSGLIPKIKAAEFTGGESRTGHAIYHMMCTANYRNGIPSAAVVLTDGFAYKEYPSNLYEIQSDLARAMGIELYAVAVGRDPLFNFNGLANIAGGSDRVFDRYSCCALAIRLMEDLCVACDVSSDLFFVLDGSGSVGPDNFETVKQFVVNVVSAFTISLTDTRVGVVQYSHFNTLACNLGDHPDEASFVTAINTMQHQDGGTTTGDAMDFARQEANWRDAPTPRIMIVLTDGKSGDDVVAAAQALAADGVTVYAIGVANFDTAELLEITNGNQDRVIELKDYTALTASINSIVKALCIDNNPCEKAVDPGPCRAYFPRWYFNSQTGQCEQFIYGGCLGNDNNFVTAQECQNTCGPTDPCEQAMDPGPCEAIFPRWYFNSQTGQCEQFIYGGCDGNGNNFVTVEECQDTCGVTTVG</sequence>
<dbReference type="FunFam" id="4.10.410.10:FF:000021">
    <property type="entry name" value="Serine protease inhibitor, putative"/>
    <property type="match status" value="2"/>
</dbReference>
<dbReference type="Pfam" id="PF08742">
    <property type="entry name" value="C8"/>
    <property type="match status" value="1"/>
</dbReference>
<evidence type="ECO:0000256" key="10">
    <source>
        <dbReference type="ARBA" id="ARBA00023157"/>
    </source>
</evidence>
<dbReference type="CDD" id="cd00109">
    <property type="entry name" value="Kunitz-type"/>
    <property type="match status" value="2"/>
</dbReference>
<dbReference type="AlphaFoldDB" id="A0A9J7LKT0"/>
<evidence type="ECO:0000256" key="3">
    <source>
        <dbReference type="ARBA" id="ARBA00022530"/>
    </source>
</evidence>
<dbReference type="InterPro" id="IPR001846">
    <property type="entry name" value="VWF_type-D"/>
</dbReference>
<dbReference type="PROSITE" id="PS51233">
    <property type="entry name" value="VWFD"/>
    <property type="match status" value="1"/>
</dbReference>
<dbReference type="InterPro" id="IPR020901">
    <property type="entry name" value="Prtase_inh_Kunz-CS"/>
</dbReference>
<keyword evidence="4" id="KW-0245">EGF-like domain</keyword>
<dbReference type="InterPro" id="IPR052749">
    <property type="entry name" value="Alpha-tectorin"/>
</dbReference>
<dbReference type="FunFam" id="3.40.50.410:FF:000047">
    <property type="entry name" value="von Willebrand factor A domain containing 2"/>
    <property type="match status" value="1"/>
</dbReference>
<dbReference type="InterPro" id="IPR036084">
    <property type="entry name" value="Ser_inhib-like_sf"/>
</dbReference>
<proteinExistence type="predicted"/>
<keyword evidence="3" id="KW-0964">Secreted</keyword>
<dbReference type="InterPro" id="IPR002919">
    <property type="entry name" value="TIL_dom"/>
</dbReference>
<dbReference type="InterPro" id="IPR001368">
    <property type="entry name" value="TNFR/NGFR_Cys_rich_reg"/>
</dbReference>
<dbReference type="GeneID" id="118420949"/>
<keyword evidence="14" id="KW-1185">Reference proteome</keyword>
<keyword evidence="7" id="KW-0677">Repeat</keyword>
<dbReference type="Pfam" id="PF00094">
    <property type="entry name" value="VWD"/>
    <property type="match status" value="1"/>
</dbReference>
<dbReference type="Pfam" id="PF00092">
    <property type="entry name" value="VWA"/>
    <property type="match status" value="2"/>
</dbReference>
<dbReference type="Proteomes" id="UP000001554">
    <property type="component" value="Chromosome 8"/>
</dbReference>
<dbReference type="GO" id="GO:0044483">
    <property type="term" value="P:venom-mediated perturbation of hemostasis"/>
    <property type="evidence" value="ECO:0007669"/>
    <property type="project" value="UniProtKB-ARBA"/>
</dbReference>
<dbReference type="InterPro" id="IPR002035">
    <property type="entry name" value="VWF_A"/>
</dbReference>
<dbReference type="PRINTS" id="PR00453">
    <property type="entry name" value="VWFADOMAIN"/>
</dbReference>
<evidence type="ECO:0000256" key="2">
    <source>
        <dbReference type="ARBA" id="ARBA00004498"/>
    </source>
</evidence>
<dbReference type="Gene3D" id="2.10.25.10">
    <property type="entry name" value="Laminin"/>
    <property type="match status" value="2"/>
</dbReference>
<evidence type="ECO:0000259" key="13">
    <source>
        <dbReference type="PROSITE" id="PS51233"/>
    </source>
</evidence>
<feature type="domain" description="BPTI/Kunitz inhibitor" evidence="12">
    <location>
        <begin position="844"/>
        <end position="894"/>
    </location>
</feature>
<dbReference type="PANTHER" id="PTHR46160:SF8">
    <property type="entry name" value="VWFD DOMAIN-CONTAINING PROTEIN"/>
    <property type="match status" value="1"/>
</dbReference>
<feature type="domain" description="VWFD" evidence="13">
    <location>
        <begin position="121"/>
        <end position="300"/>
    </location>
</feature>
<dbReference type="SMART" id="SM00131">
    <property type="entry name" value="KU"/>
    <property type="match status" value="2"/>
</dbReference>
<dbReference type="SMART" id="SM00216">
    <property type="entry name" value="VWD"/>
    <property type="match status" value="1"/>
</dbReference>
<dbReference type="InterPro" id="IPR014853">
    <property type="entry name" value="VWF/SSPO/ZAN-like_Cys-rich_dom"/>
</dbReference>
<dbReference type="CDD" id="cd19941">
    <property type="entry name" value="TIL"/>
    <property type="match status" value="2"/>
</dbReference>
<evidence type="ECO:0000259" key="12">
    <source>
        <dbReference type="PROSITE" id="PS50279"/>
    </source>
</evidence>
<keyword evidence="6" id="KW-0732">Signal</keyword>
<reference evidence="14" key="1">
    <citation type="journal article" date="2020" name="Nat. Ecol. Evol.">
        <title>Deeply conserved synteny resolves early events in vertebrate evolution.</title>
        <authorList>
            <person name="Simakov O."/>
            <person name="Marletaz F."/>
            <person name="Yue J.X."/>
            <person name="O'Connell B."/>
            <person name="Jenkins J."/>
            <person name="Brandt A."/>
            <person name="Calef R."/>
            <person name="Tung C.H."/>
            <person name="Huang T.K."/>
            <person name="Schmutz J."/>
            <person name="Satoh N."/>
            <person name="Yu J.K."/>
            <person name="Putnam N.H."/>
            <person name="Green R.E."/>
            <person name="Rokhsar D.S."/>
        </authorList>
    </citation>
    <scope>NUCLEOTIDE SEQUENCE [LARGE SCALE GENOMIC DNA]</scope>
    <source>
        <strain evidence="14">S238N-H82</strain>
    </source>
</reference>
<feature type="domain" description="BPTI/Kunitz inhibitor" evidence="12">
    <location>
        <begin position="900"/>
        <end position="950"/>
    </location>
</feature>
<dbReference type="InterPro" id="IPR036465">
    <property type="entry name" value="vWFA_dom_sf"/>
</dbReference>
<evidence type="ECO:0000256" key="6">
    <source>
        <dbReference type="ARBA" id="ARBA00022729"/>
    </source>
</evidence>
<dbReference type="SUPFAM" id="SSF53300">
    <property type="entry name" value="vWA-like"/>
    <property type="match status" value="2"/>
</dbReference>
<evidence type="ECO:0000313" key="14">
    <source>
        <dbReference type="Proteomes" id="UP000001554"/>
    </source>
</evidence>
<dbReference type="PROSITE" id="PS50234">
    <property type="entry name" value="VWFA"/>
    <property type="match status" value="2"/>
</dbReference>
<dbReference type="InterPro" id="IPR002223">
    <property type="entry name" value="Kunitz_BPTI"/>
</dbReference>
<dbReference type="SMART" id="SM00327">
    <property type="entry name" value="VWA"/>
    <property type="match status" value="2"/>
</dbReference>
<dbReference type="GO" id="GO:0016020">
    <property type="term" value="C:membrane"/>
    <property type="evidence" value="ECO:0007669"/>
    <property type="project" value="UniProtKB-SubCell"/>
</dbReference>
<feature type="domain" description="VWFA" evidence="11">
    <location>
        <begin position="484"/>
        <end position="657"/>
    </location>
</feature>
<evidence type="ECO:0000256" key="7">
    <source>
        <dbReference type="ARBA" id="ARBA00022737"/>
    </source>
</evidence>
<feature type="domain" description="VWFA" evidence="11">
    <location>
        <begin position="666"/>
        <end position="837"/>
    </location>
</feature>
<evidence type="ECO:0000256" key="9">
    <source>
        <dbReference type="ARBA" id="ARBA00023136"/>
    </source>
</evidence>
<dbReference type="PANTHER" id="PTHR46160">
    <property type="entry name" value="ALPHA-TECTORIN-RELATED"/>
    <property type="match status" value="1"/>
</dbReference>
<dbReference type="RefSeq" id="XP_035683939.1">
    <property type="nucleotide sequence ID" value="XM_035828046.1"/>
</dbReference>
<dbReference type="PROSITE" id="PS00280">
    <property type="entry name" value="BPTI_KUNITZ_1"/>
    <property type="match status" value="1"/>
</dbReference>
<evidence type="ECO:0000256" key="8">
    <source>
        <dbReference type="ARBA" id="ARBA00023119"/>
    </source>
</evidence>
<dbReference type="Gene3D" id="3.40.50.410">
    <property type="entry name" value="von Willebrand factor, type A domain"/>
    <property type="match status" value="2"/>
</dbReference>
<keyword evidence="5" id="KW-0646">Protease inhibitor</keyword>
<evidence type="ECO:0000256" key="1">
    <source>
        <dbReference type="ARBA" id="ARBA00004370"/>
    </source>
</evidence>
<evidence type="ECO:0000313" key="15">
    <source>
        <dbReference type="RefSeq" id="XP_035683939.1"/>
    </source>
</evidence>
<dbReference type="SUPFAM" id="SSF57567">
    <property type="entry name" value="Serine protease inhibitors"/>
    <property type="match status" value="2"/>
</dbReference>